<dbReference type="GeneID" id="114856282"/>
<gene>
    <name evidence="9" type="primary">il19l</name>
</gene>
<evidence type="ECO:0000256" key="1">
    <source>
        <dbReference type="ARBA" id="ARBA00004613"/>
    </source>
</evidence>
<feature type="disulfide bond" evidence="6">
    <location>
        <begin position="125"/>
        <end position="174"/>
    </location>
</feature>
<feature type="disulfide bond" evidence="6">
    <location>
        <begin position="124"/>
        <end position="172"/>
    </location>
</feature>
<dbReference type="InParanoid" id="A0A6P7MNI3"/>
<keyword evidence="3 7" id="KW-0202">Cytokine</keyword>
<dbReference type="InterPro" id="IPR020423">
    <property type="entry name" value="IL-10_CS"/>
</dbReference>
<dbReference type="PANTHER" id="PTHR48482:SF3">
    <property type="entry name" value="INTERLEUKIN-19"/>
    <property type="match status" value="1"/>
</dbReference>
<evidence type="ECO:0000256" key="7">
    <source>
        <dbReference type="RuleBase" id="RU368043"/>
    </source>
</evidence>
<dbReference type="SUPFAM" id="SSF47266">
    <property type="entry name" value="4-helical cytokines"/>
    <property type="match status" value="1"/>
</dbReference>
<dbReference type="Proteomes" id="UP000515150">
    <property type="component" value="Chromosome 5"/>
</dbReference>
<sequence>MCTGACLCMSLSEQTIPGKIPSVHYKRRQHGDTHAQSSTHSQRTMAMKMLLGCSLCLLLLLSCLSQAAEARTLHLDSCSVTVHTHELRKYFSDIRLDAIAKDNEIGVKLLDKSLIRDVQEGQTCCFVRLLLRFYVERVFSNYASTEPQLQRSSSALANAFVIIRRDIHKCHCQCKEETQRTIDSVMAEFTKLQIQPAVQKAVGELGTVLEWLDQKTHA</sequence>
<dbReference type="AlphaFoldDB" id="A0A6P7MNI3"/>
<dbReference type="CTD" id="100004224"/>
<dbReference type="OrthoDB" id="9938154at2759"/>
<dbReference type="GO" id="GO:0005615">
    <property type="term" value="C:extracellular space"/>
    <property type="evidence" value="ECO:0007669"/>
    <property type="project" value="UniProtKB-UniRule"/>
</dbReference>
<dbReference type="KEGG" id="bspl:114856282"/>
<evidence type="ECO:0000256" key="3">
    <source>
        <dbReference type="ARBA" id="ARBA00022514"/>
    </source>
</evidence>
<dbReference type="Gene3D" id="1.20.1250.10">
    <property type="match status" value="1"/>
</dbReference>
<proteinExistence type="inferred from homology"/>
<keyword evidence="6" id="KW-1015">Disulfide bond</keyword>
<evidence type="ECO:0000256" key="4">
    <source>
        <dbReference type="ARBA" id="ARBA00022525"/>
    </source>
</evidence>
<dbReference type="SMART" id="SM00188">
    <property type="entry name" value="IL10"/>
    <property type="match status" value="1"/>
</dbReference>
<dbReference type="InterPro" id="IPR009079">
    <property type="entry name" value="4_helix_cytokine-like_core"/>
</dbReference>
<keyword evidence="4 7" id="KW-0964">Secreted</keyword>
<comment type="similarity">
    <text evidence="2 7">Belongs to the IL-10 family.</text>
</comment>
<dbReference type="InterPro" id="IPR020443">
    <property type="entry name" value="IL-10/19/20/24/26"/>
</dbReference>
<dbReference type="PANTHER" id="PTHR48482">
    <property type="entry name" value="INTERLEUKIN-19-RELATED"/>
    <property type="match status" value="1"/>
</dbReference>
<dbReference type="GO" id="GO:0005125">
    <property type="term" value="F:cytokine activity"/>
    <property type="evidence" value="ECO:0007669"/>
    <property type="project" value="UniProtKB-UniRule"/>
</dbReference>
<evidence type="ECO:0000313" key="8">
    <source>
        <dbReference type="Proteomes" id="UP000515150"/>
    </source>
</evidence>
<name>A0A6P7MNI3_BETSP</name>
<protein>
    <recommendedName>
        <fullName evidence="7">Interleukin family protein</fullName>
    </recommendedName>
</protein>
<reference evidence="9" key="1">
    <citation type="submission" date="2025-08" db="UniProtKB">
        <authorList>
            <consortium name="RefSeq"/>
        </authorList>
    </citation>
    <scope>IDENTIFICATION</scope>
</reference>
<evidence type="ECO:0000313" key="9">
    <source>
        <dbReference type="RefSeq" id="XP_029007963.1"/>
    </source>
</evidence>
<evidence type="ECO:0000256" key="6">
    <source>
        <dbReference type="PIRSR" id="PIRSR620443-51"/>
    </source>
</evidence>
<comment type="function">
    <text evidence="7">Immune regulatory cytokine.</text>
</comment>
<comment type="subcellular location">
    <subcellularLocation>
        <location evidence="1 7">Secreted</location>
    </subcellularLocation>
</comment>
<evidence type="ECO:0000256" key="5">
    <source>
        <dbReference type="ARBA" id="ARBA00022729"/>
    </source>
</evidence>
<organism evidence="8 9">
    <name type="scientific">Betta splendens</name>
    <name type="common">Siamese fighting fish</name>
    <dbReference type="NCBI Taxonomy" id="158456"/>
    <lineage>
        <taxon>Eukaryota</taxon>
        <taxon>Metazoa</taxon>
        <taxon>Chordata</taxon>
        <taxon>Craniata</taxon>
        <taxon>Vertebrata</taxon>
        <taxon>Euteleostomi</taxon>
        <taxon>Actinopterygii</taxon>
        <taxon>Neopterygii</taxon>
        <taxon>Teleostei</taxon>
        <taxon>Neoteleostei</taxon>
        <taxon>Acanthomorphata</taxon>
        <taxon>Anabantaria</taxon>
        <taxon>Anabantiformes</taxon>
        <taxon>Anabantoidei</taxon>
        <taxon>Osphronemidae</taxon>
        <taxon>Betta</taxon>
    </lineage>
</organism>
<dbReference type="PROSITE" id="PS00520">
    <property type="entry name" value="INTERLEUKIN_10"/>
    <property type="match status" value="1"/>
</dbReference>
<keyword evidence="5" id="KW-0732">Signal</keyword>
<dbReference type="RefSeq" id="XP_029007963.1">
    <property type="nucleotide sequence ID" value="XM_029152130.3"/>
</dbReference>
<dbReference type="Pfam" id="PF00726">
    <property type="entry name" value="IL10"/>
    <property type="match status" value="1"/>
</dbReference>
<feature type="disulfide bond" evidence="6">
    <location>
        <begin position="78"/>
        <end position="170"/>
    </location>
</feature>
<accession>A0A6P7MNI3</accession>
<evidence type="ECO:0000256" key="2">
    <source>
        <dbReference type="ARBA" id="ARBA00008813"/>
    </source>
</evidence>
<keyword evidence="8" id="KW-1185">Reference proteome</keyword>